<dbReference type="CDD" id="cd00154">
    <property type="entry name" value="Rab"/>
    <property type="match status" value="1"/>
</dbReference>
<keyword evidence="5" id="KW-1185">Reference proteome</keyword>
<dbReference type="SMART" id="SM00174">
    <property type="entry name" value="RHO"/>
    <property type="match status" value="1"/>
</dbReference>
<dbReference type="PROSITE" id="PS51421">
    <property type="entry name" value="RAS"/>
    <property type="match status" value="1"/>
</dbReference>
<protein>
    <submittedName>
        <fullName evidence="4">Vacuolar fusion protein ccz1 homolog-related</fullName>
    </submittedName>
</protein>
<feature type="compositionally biased region" description="Low complexity" evidence="2">
    <location>
        <begin position="712"/>
        <end position="721"/>
    </location>
</feature>
<evidence type="ECO:0000256" key="1">
    <source>
        <dbReference type="ARBA" id="ARBA00005352"/>
    </source>
</evidence>
<dbReference type="SMART" id="SM00173">
    <property type="entry name" value="RAS"/>
    <property type="match status" value="1"/>
</dbReference>
<feature type="compositionally biased region" description="Basic residues" evidence="2">
    <location>
        <begin position="270"/>
        <end position="282"/>
    </location>
</feature>
<proteinExistence type="inferred from homology"/>
<dbReference type="SUPFAM" id="SSF52540">
    <property type="entry name" value="P-loop containing nucleoside triphosphate hydrolases"/>
    <property type="match status" value="1"/>
</dbReference>
<comment type="caution">
    <text evidence="4">The sequence shown here is derived from an EMBL/GenBank/DDBJ whole genome shotgun (WGS) entry which is preliminary data.</text>
</comment>
<dbReference type="PROSITE" id="PS51419">
    <property type="entry name" value="RAB"/>
    <property type="match status" value="1"/>
</dbReference>
<organism evidence="4 5">
    <name type="scientific">Anaeramoeba flamelloides</name>
    <dbReference type="NCBI Taxonomy" id="1746091"/>
    <lineage>
        <taxon>Eukaryota</taxon>
        <taxon>Metamonada</taxon>
        <taxon>Anaeramoebidae</taxon>
        <taxon>Anaeramoeba</taxon>
    </lineage>
</organism>
<dbReference type="SMART" id="SM00175">
    <property type="entry name" value="RAB"/>
    <property type="match status" value="1"/>
</dbReference>
<dbReference type="Proteomes" id="UP001150062">
    <property type="component" value="Unassembled WGS sequence"/>
</dbReference>
<evidence type="ECO:0000313" key="5">
    <source>
        <dbReference type="Proteomes" id="UP001150062"/>
    </source>
</evidence>
<dbReference type="InterPro" id="IPR027417">
    <property type="entry name" value="P-loop_NTPase"/>
</dbReference>
<dbReference type="Gene3D" id="3.40.50.300">
    <property type="entry name" value="P-loop containing nucleotide triphosphate hydrolases"/>
    <property type="match status" value="1"/>
</dbReference>
<dbReference type="PANTHER" id="PTHR13056:SF0">
    <property type="entry name" value="VACUOLAR FUSION PROTEIN CCZ1 HOMOLOG-RELATED"/>
    <property type="match status" value="1"/>
</dbReference>
<dbReference type="PRINTS" id="PR00449">
    <property type="entry name" value="RASTRNSFRMNG"/>
</dbReference>
<dbReference type="EMBL" id="JAOAOG010000272">
    <property type="protein sequence ID" value="KAJ6233959.1"/>
    <property type="molecule type" value="Genomic_DNA"/>
</dbReference>
<sequence>MTFVQPELGSFFIFNSSFAVDEEKNEEEKIIYFDPPNTDLESKLKYVGLSEALINFSNKFNQRNGCDSVYLEKQRFSFYQPENGFWMVMIVKNGYNIIHEEEKINKTKKNKDVGNTNNNLKNKEKEQYKSFELDDNVIQTHLKNCYKIFTLLNGTFEQILKNFSLKVLCFKVANFLNEHLKKIDFKQNALENTLLPLIYGIKPHFFSSNVFLEVQFLLNTIQLEFKDIKHYMFFDNQRLVFSSMKNQDTITISSFIKMQLQEFIKSNTKNNHKANNKNKNHNNKGSNKRPPNSHSTTDTNDTNGDGNFQVESLNAILKRSKISTNLKYFDDETHLNYVNMKKQNIVLSPNKIKQNVKSNTKNKNKQKNKSNSANGNYLKTEMQLEIEKKRGSENGQKGHHYGYLIGPENLNEMSTAVNSIKIYLGKKNKEYYLILFKYKQYYLTFIIPPILRHDLTFYSNLQNKLIKLLQSFNRNLIDSTLLNSNFTDDENFIMYDCSSNSVIPYLDNESQSLNKTILKMYNTLNTKYTIQKNQAIIETLDDIFQPSYKNTIGADFSIKSVEIENTEIKIHIWDTAGSERYRAVTRSYFHGVSCTVFVYDVSSRKSFNDLKVWLEDCRKSTDPNSVGILIANKIDLTERKIEREEGEVFAEENDLLYLETSAKTGENVEDIFMLGAKTVYQRVQEGKLEINQPMIDSDDEDSDFYQDKTNENKNNNSSNCC</sequence>
<accession>A0ABQ8XPD1</accession>
<comment type="similarity">
    <text evidence="1">Belongs to the CCZ1 family.</text>
</comment>
<reference evidence="4" key="1">
    <citation type="submission" date="2022-08" db="EMBL/GenBank/DDBJ databases">
        <title>Novel sulfate-reducing endosymbionts in the free-living metamonad Anaeramoeba.</title>
        <authorList>
            <person name="Jerlstrom-Hultqvist J."/>
            <person name="Cepicka I."/>
            <person name="Gallot-Lavallee L."/>
            <person name="Salas-Leiva D."/>
            <person name="Curtis B.A."/>
            <person name="Zahonova K."/>
            <person name="Pipaliya S."/>
            <person name="Dacks J."/>
            <person name="Roger A.J."/>
        </authorList>
    </citation>
    <scope>NUCLEOTIDE SEQUENCE</scope>
    <source>
        <strain evidence="4">Schooner1</strain>
    </source>
</reference>
<feature type="domain" description="CCZ1/INTU/HSP4 first Longin" evidence="3">
    <location>
        <begin position="10"/>
        <end position="154"/>
    </location>
</feature>
<dbReference type="InterPro" id="IPR043987">
    <property type="entry name" value="CCZ1/INTU/HSP4_longin_1"/>
</dbReference>
<gene>
    <name evidence="4" type="ORF">M0813_00592</name>
</gene>
<evidence type="ECO:0000256" key="2">
    <source>
        <dbReference type="SAM" id="MobiDB-lite"/>
    </source>
</evidence>
<dbReference type="SMART" id="SM00176">
    <property type="entry name" value="RAN"/>
    <property type="match status" value="1"/>
</dbReference>
<feature type="compositionally biased region" description="Low complexity" evidence="2">
    <location>
        <begin position="296"/>
        <end position="307"/>
    </location>
</feature>
<dbReference type="InterPro" id="IPR001806">
    <property type="entry name" value="Small_GTPase"/>
</dbReference>
<dbReference type="PANTHER" id="PTHR13056">
    <property type="entry name" value="VACUOLAR FUSION PROTEIN CCZ1 HOMOLOG-RELATED"/>
    <property type="match status" value="1"/>
</dbReference>
<dbReference type="InterPro" id="IPR005225">
    <property type="entry name" value="Small_GTP-bd"/>
</dbReference>
<feature type="region of interest" description="Disordered" evidence="2">
    <location>
        <begin position="693"/>
        <end position="721"/>
    </location>
</feature>
<dbReference type="Pfam" id="PF00071">
    <property type="entry name" value="Ras"/>
    <property type="match status" value="1"/>
</dbReference>
<dbReference type="Pfam" id="PF19031">
    <property type="entry name" value="Intu_longin_1"/>
    <property type="match status" value="1"/>
</dbReference>
<feature type="region of interest" description="Disordered" evidence="2">
    <location>
        <begin position="267"/>
        <end position="307"/>
    </location>
</feature>
<dbReference type="NCBIfam" id="TIGR00231">
    <property type="entry name" value="small_GTP"/>
    <property type="match status" value="1"/>
</dbReference>
<name>A0ABQ8XPD1_9EUKA</name>
<evidence type="ECO:0000259" key="3">
    <source>
        <dbReference type="Pfam" id="PF19031"/>
    </source>
</evidence>
<evidence type="ECO:0000313" key="4">
    <source>
        <dbReference type="EMBL" id="KAJ6233959.1"/>
    </source>
</evidence>
<dbReference type="InterPro" id="IPR013176">
    <property type="entry name" value="Ccz1"/>
</dbReference>
<feature type="region of interest" description="Disordered" evidence="2">
    <location>
        <begin position="353"/>
        <end position="375"/>
    </location>
</feature>